<dbReference type="Gene3D" id="3.90.190.20">
    <property type="entry name" value="Mur ligase, C-terminal domain"/>
    <property type="match status" value="1"/>
</dbReference>
<feature type="domain" description="Mur ligase N-terminal catalytic" evidence="12">
    <location>
        <begin position="27"/>
        <end position="84"/>
    </location>
</feature>
<dbReference type="SUPFAM" id="SSF53623">
    <property type="entry name" value="MurD-like peptide ligases, catalytic domain"/>
    <property type="match status" value="1"/>
</dbReference>
<dbReference type="InterPro" id="IPR005863">
    <property type="entry name" value="UDP-N-AcMur_synth"/>
</dbReference>
<dbReference type="Pfam" id="PF08245">
    <property type="entry name" value="Mur_ligase_M"/>
    <property type="match status" value="1"/>
</dbReference>
<dbReference type="InterPro" id="IPR036615">
    <property type="entry name" value="Mur_ligase_C_dom_sf"/>
</dbReference>
<evidence type="ECO:0000256" key="5">
    <source>
        <dbReference type="ARBA" id="ARBA00022840"/>
    </source>
</evidence>
<keyword evidence="16" id="KW-1185">Reference proteome</keyword>
<dbReference type="Pfam" id="PF01225">
    <property type="entry name" value="Mur_ligase"/>
    <property type="match status" value="1"/>
</dbReference>
<keyword evidence="8 10" id="KW-0131">Cell cycle</keyword>
<dbReference type="NCBIfam" id="TIGR01143">
    <property type="entry name" value="murF"/>
    <property type="match status" value="1"/>
</dbReference>
<evidence type="ECO:0000256" key="2">
    <source>
        <dbReference type="ARBA" id="ARBA00022598"/>
    </source>
</evidence>
<accession>A0ABS9E9Q2</accession>
<dbReference type="Pfam" id="PF02875">
    <property type="entry name" value="Mur_ligase_C"/>
    <property type="match status" value="1"/>
</dbReference>
<feature type="binding site" evidence="10">
    <location>
        <begin position="114"/>
        <end position="120"/>
    </location>
    <ligand>
        <name>ATP</name>
        <dbReference type="ChEBI" id="CHEBI:30616"/>
    </ligand>
</feature>
<organism evidence="15 16">
    <name type="scientific">Maritalea mediterranea</name>
    <dbReference type="NCBI Taxonomy" id="2909667"/>
    <lineage>
        <taxon>Bacteria</taxon>
        <taxon>Pseudomonadati</taxon>
        <taxon>Pseudomonadota</taxon>
        <taxon>Alphaproteobacteria</taxon>
        <taxon>Hyphomicrobiales</taxon>
        <taxon>Devosiaceae</taxon>
        <taxon>Maritalea</taxon>
    </lineage>
</organism>
<dbReference type="Gene3D" id="3.40.1390.10">
    <property type="entry name" value="MurE/MurF, N-terminal domain"/>
    <property type="match status" value="1"/>
</dbReference>
<dbReference type="InterPro" id="IPR035911">
    <property type="entry name" value="MurE/MurF_N"/>
</dbReference>
<evidence type="ECO:0000259" key="12">
    <source>
        <dbReference type="Pfam" id="PF01225"/>
    </source>
</evidence>
<comment type="subcellular location">
    <subcellularLocation>
        <location evidence="10 11">Cytoplasm</location>
    </subcellularLocation>
</comment>
<keyword evidence="3 10" id="KW-0132">Cell division</keyword>
<evidence type="ECO:0000256" key="9">
    <source>
        <dbReference type="ARBA" id="ARBA00023316"/>
    </source>
</evidence>
<comment type="similarity">
    <text evidence="10">Belongs to the MurCDEF family. MurF subfamily.</text>
</comment>
<gene>
    <name evidence="10 15" type="primary">murF</name>
    <name evidence="15" type="ORF">L1I42_10580</name>
</gene>
<dbReference type="PANTHER" id="PTHR43024:SF1">
    <property type="entry name" value="UDP-N-ACETYLMURAMOYL-TRIPEPTIDE--D-ALANYL-D-ALANINE LIGASE"/>
    <property type="match status" value="1"/>
</dbReference>
<dbReference type="SUPFAM" id="SSF53244">
    <property type="entry name" value="MurD-like peptide ligases, peptide-binding domain"/>
    <property type="match status" value="1"/>
</dbReference>
<dbReference type="SUPFAM" id="SSF63418">
    <property type="entry name" value="MurE/MurF N-terminal domain"/>
    <property type="match status" value="1"/>
</dbReference>
<comment type="caution">
    <text evidence="15">The sequence shown here is derived from an EMBL/GenBank/DDBJ whole genome shotgun (WGS) entry which is preliminary data.</text>
</comment>
<dbReference type="Gene3D" id="3.40.1190.10">
    <property type="entry name" value="Mur-like, catalytic domain"/>
    <property type="match status" value="1"/>
</dbReference>
<evidence type="ECO:0000259" key="13">
    <source>
        <dbReference type="Pfam" id="PF02875"/>
    </source>
</evidence>
<dbReference type="EC" id="6.3.2.10" evidence="10 11"/>
<dbReference type="InterPro" id="IPR013221">
    <property type="entry name" value="Mur_ligase_cen"/>
</dbReference>
<dbReference type="InterPro" id="IPR004101">
    <property type="entry name" value="Mur_ligase_C"/>
</dbReference>
<protein>
    <recommendedName>
        <fullName evidence="10 11">UDP-N-acetylmuramoyl-tripeptide--D-alanyl-D-alanine ligase</fullName>
        <ecNumber evidence="10 11">6.3.2.10</ecNumber>
    </recommendedName>
    <alternativeName>
        <fullName evidence="10">D-alanyl-D-alanine-adding enzyme</fullName>
    </alternativeName>
</protein>
<feature type="domain" description="Mur ligase C-terminal" evidence="13">
    <location>
        <begin position="336"/>
        <end position="449"/>
    </location>
</feature>
<keyword evidence="9 10" id="KW-0961">Cell wall biogenesis/degradation</keyword>
<keyword evidence="5 10" id="KW-0067">ATP-binding</keyword>
<dbReference type="EMBL" id="JAKGTI010000002">
    <property type="protein sequence ID" value="MCF4098932.1"/>
    <property type="molecule type" value="Genomic_DNA"/>
</dbReference>
<evidence type="ECO:0000256" key="1">
    <source>
        <dbReference type="ARBA" id="ARBA00022490"/>
    </source>
</evidence>
<evidence type="ECO:0000313" key="16">
    <source>
        <dbReference type="Proteomes" id="UP001201217"/>
    </source>
</evidence>
<dbReference type="PANTHER" id="PTHR43024">
    <property type="entry name" value="UDP-N-ACETYLMURAMOYL-TRIPEPTIDE--D-ALANYL-D-ALANINE LIGASE"/>
    <property type="match status" value="1"/>
</dbReference>
<evidence type="ECO:0000256" key="6">
    <source>
        <dbReference type="ARBA" id="ARBA00022960"/>
    </source>
</evidence>
<feature type="domain" description="Mur ligase central" evidence="14">
    <location>
        <begin position="112"/>
        <end position="300"/>
    </location>
</feature>
<evidence type="ECO:0000256" key="7">
    <source>
        <dbReference type="ARBA" id="ARBA00022984"/>
    </source>
</evidence>
<keyword evidence="2 10" id="KW-0436">Ligase</keyword>
<keyword evidence="1 10" id="KW-0963">Cytoplasm</keyword>
<keyword evidence="6 10" id="KW-0133">Cell shape</keyword>
<comment type="pathway">
    <text evidence="10 11">Cell wall biogenesis; peptidoglycan biosynthesis.</text>
</comment>
<dbReference type="InterPro" id="IPR036565">
    <property type="entry name" value="Mur-like_cat_sf"/>
</dbReference>
<evidence type="ECO:0000259" key="14">
    <source>
        <dbReference type="Pfam" id="PF08245"/>
    </source>
</evidence>
<proteinExistence type="inferred from homology"/>
<dbReference type="RefSeq" id="WP_236114495.1">
    <property type="nucleotide sequence ID" value="NZ_JAKGTI010000002.1"/>
</dbReference>
<dbReference type="InterPro" id="IPR000713">
    <property type="entry name" value="Mur_ligase_N"/>
</dbReference>
<evidence type="ECO:0000256" key="4">
    <source>
        <dbReference type="ARBA" id="ARBA00022741"/>
    </source>
</evidence>
<dbReference type="HAMAP" id="MF_02019">
    <property type="entry name" value="MurF"/>
    <property type="match status" value="1"/>
</dbReference>
<sequence>MTQLWTIDEICQATDGRATGLDVGLPITGVSIDSRTIGAGELFVAIKGDRFDGHDFVAKALEQGAIAALVSAGFAQDHPEMEQLIVVTDALEGLEHLGVAARQRMQGKVIAVTGSVGKTSTKEAIRITLEQFGKTHFSIKSFNNHWGVPLMLARMPADTEFAVFELGMSHENEIRPLVKLVSPHLAVITKIAPAHLENFQNLQGIADAKAEIFEGLQSGGSILLGADHDYVDYLRGRAAGLGFTDVTTFGFAAQADLVLGEPHLHNGHIGCGFGWKDEAGHLDVPQLGAHALANAACAYLIGRKLGIAQDDLLWALGHYHAASGRGEVAKLPIADGHITLVDESYNANPASMLAAIDTLARNQHQGRNCVVLGDMLELGEESANLHRSLAEPLIKLAPDQVLLVGPMMRHLFDAVVDHLPVDWVENQNEVLPKLSNWLAPGDLIMVKGSNGIGLGALVEACRKKWPPTEE</sequence>
<name>A0ABS9E9Q2_9HYPH</name>
<dbReference type="GO" id="GO:0016874">
    <property type="term" value="F:ligase activity"/>
    <property type="evidence" value="ECO:0007669"/>
    <property type="project" value="UniProtKB-KW"/>
</dbReference>
<dbReference type="Proteomes" id="UP001201217">
    <property type="component" value="Unassembled WGS sequence"/>
</dbReference>
<evidence type="ECO:0000256" key="10">
    <source>
        <dbReference type="HAMAP-Rule" id="MF_02019"/>
    </source>
</evidence>
<evidence type="ECO:0000256" key="8">
    <source>
        <dbReference type="ARBA" id="ARBA00023306"/>
    </source>
</evidence>
<evidence type="ECO:0000313" key="15">
    <source>
        <dbReference type="EMBL" id="MCF4098932.1"/>
    </source>
</evidence>
<evidence type="ECO:0000256" key="11">
    <source>
        <dbReference type="RuleBase" id="RU004136"/>
    </source>
</evidence>
<dbReference type="InterPro" id="IPR051046">
    <property type="entry name" value="MurCDEF_CellWall_CoF430Synth"/>
</dbReference>
<comment type="catalytic activity">
    <reaction evidence="10 11">
        <text>D-alanyl-D-alanine + UDP-N-acetyl-alpha-D-muramoyl-L-alanyl-gamma-D-glutamyl-meso-2,6-diaminopimelate + ATP = UDP-N-acetyl-alpha-D-muramoyl-L-alanyl-gamma-D-glutamyl-meso-2,6-diaminopimeloyl-D-alanyl-D-alanine + ADP + phosphate + H(+)</text>
        <dbReference type="Rhea" id="RHEA:28374"/>
        <dbReference type="ChEBI" id="CHEBI:15378"/>
        <dbReference type="ChEBI" id="CHEBI:30616"/>
        <dbReference type="ChEBI" id="CHEBI:43474"/>
        <dbReference type="ChEBI" id="CHEBI:57822"/>
        <dbReference type="ChEBI" id="CHEBI:61386"/>
        <dbReference type="ChEBI" id="CHEBI:83905"/>
        <dbReference type="ChEBI" id="CHEBI:456216"/>
        <dbReference type="EC" id="6.3.2.10"/>
    </reaction>
</comment>
<evidence type="ECO:0000256" key="3">
    <source>
        <dbReference type="ARBA" id="ARBA00022618"/>
    </source>
</evidence>
<keyword evidence="7 10" id="KW-0573">Peptidoglycan synthesis</keyword>
<keyword evidence="4 10" id="KW-0547">Nucleotide-binding</keyword>
<comment type="function">
    <text evidence="10 11">Involved in cell wall formation. Catalyzes the final step in the synthesis of UDP-N-acetylmuramoyl-pentapeptide, the precursor of murein.</text>
</comment>
<reference evidence="15 16" key="1">
    <citation type="submission" date="2022-01" db="EMBL/GenBank/DDBJ databases">
        <title>Maritalea mediterranea sp. nov., isolated from marine plastic residues from the Malva-rosa beach (Valencia, Spain).</title>
        <authorList>
            <person name="Vidal-Verdu A."/>
            <person name="Molina-Menor E."/>
            <person name="Pascual J."/>
            <person name="Pereto J."/>
            <person name="Porcar M."/>
        </authorList>
    </citation>
    <scope>NUCLEOTIDE SEQUENCE [LARGE SCALE GENOMIC DNA]</scope>
    <source>
        <strain evidence="15 16">P4.10X</strain>
    </source>
</reference>